<dbReference type="PROSITE" id="PS50164">
    <property type="entry name" value="GIY_YIG"/>
    <property type="match status" value="1"/>
</dbReference>
<dbReference type="Proteomes" id="UP000199444">
    <property type="component" value="Unassembled WGS sequence"/>
</dbReference>
<dbReference type="Pfam" id="PF01541">
    <property type="entry name" value="GIY-YIG"/>
    <property type="match status" value="1"/>
</dbReference>
<dbReference type="InterPro" id="IPR014527">
    <property type="entry name" value="UCP026568_excinuclease"/>
</dbReference>
<dbReference type="AlphaFoldDB" id="A0A1H0XXD2"/>
<evidence type="ECO:0000259" key="1">
    <source>
        <dbReference type="PROSITE" id="PS50164"/>
    </source>
</evidence>
<dbReference type="EMBL" id="FNKD01000001">
    <property type="protein sequence ID" value="SDQ07316.1"/>
    <property type="molecule type" value="Genomic_DNA"/>
</dbReference>
<dbReference type="STRING" id="553311.SAMN05216231_0264"/>
<dbReference type="InterPro" id="IPR035901">
    <property type="entry name" value="GIY-YIG_endonuc_sf"/>
</dbReference>
<dbReference type="InterPro" id="IPR047296">
    <property type="entry name" value="GIY-YIG_UvrC_Cho"/>
</dbReference>
<keyword evidence="3" id="KW-1185">Reference proteome</keyword>
<dbReference type="InterPro" id="IPR000305">
    <property type="entry name" value="GIY-YIG_endonuc"/>
</dbReference>
<dbReference type="FunFam" id="3.40.1440.10:FF:000009">
    <property type="entry name" value="Excinuclease ABC subunit C"/>
    <property type="match status" value="1"/>
</dbReference>
<organism evidence="2 3">
    <name type="scientific">Virgibacillus salinus</name>
    <dbReference type="NCBI Taxonomy" id="553311"/>
    <lineage>
        <taxon>Bacteria</taxon>
        <taxon>Bacillati</taxon>
        <taxon>Bacillota</taxon>
        <taxon>Bacilli</taxon>
        <taxon>Bacillales</taxon>
        <taxon>Bacillaceae</taxon>
        <taxon>Virgibacillus</taxon>
    </lineage>
</organism>
<dbReference type="CDD" id="cd10434">
    <property type="entry name" value="GIY-YIG_UvrC_Cho"/>
    <property type="match status" value="1"/>
</dbReference>
<protein>
    <submittedName>
        <fullName evidence="2">GIY-YIG catalytic domain-containing protein</fullName>
    </submittedName>
</protein>
<accession>A0A1H0XXD2</accession>
<dbReference type="PIRSF" id="PIRSF026568">
    <property type="entry name" value="UCP026568"/>
    <property type="match status" value="1"/>
</dbReference>
<evidence type="ECO:0000313" key="3">
    <source>
        <dbReference type="Proteomes" id="UP000199444"/>
    </source>
</evidence>
<gene>
    <name evidence="2" type="ORF">SAMN05216231_0264</name>
</gene>
<dbReference type="SMART" id="SM00465">
    <property type="entry name" value="GIYc"/>
    <property type="match status" value="1"/>
</dbReference>
<proteinExistence type="predicted"/>
<evidence type="ECO:0000313" key="2">
    <source>
        <dbReference type="EMBL" id="SDQ07316.1"/>
    </source>
</evidence>
<reference evidence="2 3" key="1">
    <citation type="submission" date="2016-10" db="EMBL/GenBank/DDBJ databases">
        <authorList>
            <person name="de Groot N.N."/>
        </authorList>
    </citation>
    <scope>NUCLEOTIDE SEQUENCE [LARGE SCALE GENOMIC DNA]</scope>
    <source>
        <strain evidence="2 3">CGMCC 1.10449</strain>
    </source>
</reference>
<feature type="domain" description="GIY-YIG" evidence="1">
    <location>
        <begin position="54"/>
        <end position="130"/>
    </location>
</feature>
<name>A0A1H0XXD2_9BACI</name>
<dbReference type="GO" id="GO:0006289">
    <property type="term" value="P:nucleotide-excision repair"/>
    <property type="evidence" value="ECO:0007669"/>
    <property type="project" value="InterPro"/>
</dbReference>
<dbReference type="Gene3D" id="3.40.1440.10">
    <property type="entry name" value="GIY-YIG endonuclease"/>
    <property type="match status" value="1"/>
</dbReference>
<sequence length="136" mass="16005">MSICDSIYTTTQEEEVSIMINITVPTPDVTITKQDNPELSNIYGFTDFHLITRDKGGIFMFYNDNQELLFVGKARKLRPRIKKHFNDNVSPIKLHRDEVSKIEVCIVRDPAHREIYETYIINELKSKYNVEKVYFK</sequence>
<dbReference type="SUPFAM" id="SSF82771">
    <property type="entry name" value="GIY-YIG endonuclease"/>
    <property type="match status" value="1"/>
</dbReference>